<dbReference type="InterPro" id="IPR008030">
    <property type="entry name" value="NmrA-like"/>
</dbReference>
<dbReference type="OMA" id="GVEACFL"/>
<accession>I4EQC8</accession>
<dbReference type="PANTHER" id="PTHR43162">
    <property type="match status" value="1"/>
</dbReference>
<dbReference type="EMBL" id="FO203431">
    <property type="protein sequence ID" value="CCH85591.1"/>
    <property type="molecule type" value="Genomic_DNA"/>
</dbReference>
<gene>
    <name evidence="2" type="ordered locus">MODMU_0119</name>
</gene>
<dbReference type="Pfam" id="PF05368">
    <property type="entry name" value="NmrA"/>
    <property type="match status" value="1"/>
</dbReference>
<evidence type="ECO:0000313" key="3">
    <source>
        <dbReference type="Proteomes" id="UP000006461"/>
    </source>
</evidence>
<sequence>MIVVTAAGGSTGTAVVRALRARGRSVRAVVGRRGPRPELTALGAELVVAELGRPMAWSGVLAGAEALYLIWPNFDPDEAEGAPALFAEARRAGLPRVVYHSVLRPQLRVMPHHAAKDRAEEALDGSGLRSWRVLQPCAYADNLDAQLPAVQADGRLRSPWGLRTAQSLVDLRDVADAAAVLLTEDGLDGGTFEAAGPEALTAPRIAELVGERLGRAVRAEDVVPRGEVPTSYAARCRRTMFDHYRAHGFTGSPRVLTDLLGRPPRTFAEHLADLDPGALGLPDRTPA</sequence>
<dbReference type="KEGG" id="mmar:MODMU_0119"/>
<protein>
    <submittedName>
        <fullName evidence="2">Nucleoside-diphosphate-sugar epimerase</fullName>
    </submittedName>
</protein>
<dbReference type="Proteomes" id="UP000006461">
    <property type="component" value="Chromosome"/>
</dbReference>
<keyword evidence="3" id="KW-1185">Reference proteome</keyword>
<feature type="domain" description="NmrA-like" evidence="1">
    <location>
        <begin position="2"/>
        <end position="222"/>
    </location>
</feature>
<reference evidence="2 3" key="1">
    <citation type="journal article" date="2012" name="J. Bacteriol.">
        <title>Genome Sequence of Radiation-Resistant Modestobacter marinus Strain BC501, a Representative Actinobacterium That Thrives on Calcareous Stone Surfaces.</title>
        <authorList>
            <person name="Normand P."/>
            <person name="Gury J."/>
            <person name="Pujic P."/>
            <person name="Chouaia B."/>
            <person name="Crotti E."/>
            <person name="Brusetti L."/>
            <person name="Daffonchio D."/>
            <person name="Vacherie B."/>
            <person name="Barbe V."/>
            <person name="Medigue C."/>
            <person name="Calteau A."/>
            <person name="Ghodhbane-Gtari F."/>
            <person name="Essoussi I."/>
            <person name="Nouioui I."/>
            <person name="Abbassi-Ghozzi I."/>
            <person name="Gtari M."/>
        </authorList>
    </citation>
    <scope>NUCLEOTIDE SEQUENCE [LARGE SCALE GENOMIC DNA]</scope>
    <source>
        <strain evidence="3">BC 501</strain>
    </source>
</reference>
<dbReference type="PANTHER" id="PTHR43162:SF1">
    <property type="entry name" value="PRESTALK A DIFFERENTIATION PROTEIN A"/>
    <property type="match status" value="1"/>
</dbReference>
<dbReference type="HOGENOM" id="CLU_007383_10_2_11"/>
<organism evidence="2 3">
    <name type="scientific">Modestobacter italicus (strain DSM 44449 / CECT 9708 / BC 501)</name>
    <dbReference type="NCBI Taxonomy" id="2732864"/>
    <lineage>
        <taxon>Bacteria</taxon>
        <taxon>Bacillati</taxon>
        <taxon>Actinomycetota</taxon>
        <taxon>Actinomycetes</taxon>
        <taxon>Geodermatophilales</taxon>
        <taxon>Geodermatophilaceae</taxon>
        <taxon>Modestobacter</taxon>
    </lineage>
</organism>
<dbReference type="InterPro" id="IPR036291">
    <property type="entry name" value="NAD(P)-bd_dom_sf"/>
</dbReference>
<dbReference type="OrthoDB" id="5180065at2"/>
<dbReference type="STRING" id="477641.MODMU_0119"/>
<name>I4EQC8_MODI5</name>
<dbReference type="SUPFAM" id="SSF51735">
    <property type="entry name" value="NAD(P)-binding Rossmann-fold domains"/>
    <property type="match status" value="1"/>
</dbReference>
<proteinExistence type="predicted"/>
<dbReference type="eggNOG" id="COG0702">
    <property type="taxonomic scope" value="Bacteria"/>
</dbReference>
<dbReference type="AlphaFoldDB" id="I4EQC8"/>
<dbReference type="Gene3D" id="3.40.50.720">
    <property type="entry name" value="NAD(P)-binding Rossmann-like Domain"/>
    <property type="match status" value="1"/>
</dbReference>
<dbReference type="PATRIC" id="fig|477641.3.peg.120"/>
<dbReference type="InterPro" id="IPR051604">
    <property type="entry name" value="Ergot_Alk_Oxidoreductase"/>
</dbReference>
<evidence type="ECO:0000259" key="1">
    <source>
        <dbReference type="Pfam" id="PF05368"/>
    </source>
</evidence>
<dbReference type="Gene3D" id="3.90.25.10">
    <property type="entry name" value="UDP-galactose 4-epimerase, domain 1"/>
    <property type="match status" value="1"/>
</dbReference>
<evidence type="ECO:0000313" key="2">
    <source>
        <dbReference type="EMBL" id="CCH85591.1"/>
    </source>
</evidence>